<dbReference type="RefSeq" id="WP_380846695.1">
    <property type="nucleotide sequence ID" value="NZ_JBHSFP010000027.1"/>
</dbReference>
<keyword evidence="2" id="KW-1003">Cell membrane</keyword>
<dbReference type="InterPro" id="IPR008457">
    <property type="entry name" value="Cu-R_CopD_dom"/>
</dbReference>
<keyword evidence="10" id="KW-1185">Reference proteome</keyword>
<feature type="transmembrane region" description="Helical" evidence="7">
    <location>
        <begin position="251"/>
        <end position="272"/>
    </location>
</feature>
<organism evidence="9 10">
    <name type="scientific">Sphaerisporangium dianthi</name>
    <dbReference type="NCBI Taxonomy" id="1436120"/>
    <lineage>
        <taxon>Bacteria</taxon>
        <taxon>Bacillati</taxon>
        <taxon>Actinomycetota</taxon>
        <taxon>Actinomycetes</taxon>
        <taxon>Streptosporangiales</taxon>
        <taxon>Streptosporangiaceae</taxon>
        <taxon>Sphaerisporangium</taxon>
    </lineage>
</organism>
<feature type="compositionally biased region" description="Gly residues" evidence="6">
    <location>
        <begin position="1"/>
        <end position="11"/>
    </location>
</feature>
<feature type="compositionally biased region" description="Polar residues" evidence="6">
    <location>
        <begin position="60"/>
        <end position="70"/>
    </location>
</feature>
<protein>
    <submittedName>
        <fullName evidence="9">CopD family protein</fullName>
    </submittedName>
</protein>
<evidence type="ECO:0000313" key="10">
    <source>
        <dbReference type="Proteomes" id="UP001596004"/>
    </source>
</evidence>
<proteinExistence type="predicted"/>
<feature type="domain" description="Copper resistance protein D" evidence="8">
    <location>
        <begin position="309"/>
        <end position="413"/>
    </location>
</feature>
<evidence type="ECO:0000256" key="3">
    <source>
        <dbReference type="ARBA" id="ARBA00022692"/>
    </source>
</evidence>
<evidence type="ECO:0000256" key="7">
    <source>
        <dbReference type="SAM" id="Phobius"/>
    </source>
</evidence>
<keyword evidence="4 7" id="KW-1133">Transmembrane helix</keyword>
<accession>A0ABV9CPA0</accession>
<name>A0ABV9CPA0_9ACTN</name>
<dbReference type="Proteomes" id="UP001596004">
    <property type="component" value="Unassembled WGS sequence"/>
</dbReference>
<feature type="transmembrane region" description="Helical" evidence="7">
    <location>
        <begin position="284"/>
        <end position="303"/>
    </location>
</feature>
<feature type="transmembrane region" description="Helical" evidence="7">
    <location>
        <begin position="137"/>
        <end position="155"/>
    </location>
</feature>
<gene>
    <name evidence="9" type="ORF">ACFO60_29835</name>
</gene>
<dbReference type="PANTHER" id="PTHR34820">
    <property type="entry name" value="INNER MEMBRANE PROTEIN YEBZ"/>
    <property type="match status" value="1"/>
</dbReference>
<feature type="transmembrane region" description="Helical" evidence="7">
    <location>
        <begin position="390"/>
        <end position="413"/>
    </location>
</feature>
<dbReference type="PANTHER" id="PTHR34820:SF4">
    <property type="entry name" value="INNER MEMBRANE PROTEIN YEBZ"/>
    <property type="match status" value="1"/>
</dbReference>
<evidence type="ECO:0000256" key="4">
    <source>
        <dbReference type="ARBA" id="ARBA00022989"/>
    </source>
</evidence>
<reference evidence="10" key="1">
    <citation type="journal article" date="2019" name="Int. J. Syst. Evol. Microbiol.">
        <title>The Global Catalogue of Microorganisms (GCM) 10K type strain sequencing project: providing services to taxonomists for standard genome sequencing and annotation.</title>
        <authorList>
            <consortium name="The Broad Institute Genomics Platform"/>
            <consortium name="The Broad Institute Genome Sequencing Center for Infectious Disease"/>
            <person name="Wu L."/>
            <person name="Ma J."/>
        </authorList>
    </citation>
    <scope>NUCLEOTIDE SEQUENCE [LARGE SCALE GENOMIC DNA]</scope>
    <source>
        <strain evidence="10">CGMCC 4.7132</strain>
    </source>
</reference>
<dbReference type="EMBL" id="JBHSFP010000027">
    <property type="protein sequence ID" value="MFC4534981.1"/>
    <property type="molecule type" value="Genomic_DNA"/>
</dbReference>
<dbReference type="Pfam" id="PF05425">
    <property type="entry name" value="CopD"/>
    <property type="match status" value="1"/>
</dbReference>
<sequence>MSTTEGTGGGTATRPSAPDDTAQPAEHTATPPDDNATAPPTGQNSTPRTDHDTTPPTGQKAASATGQDVASATDHEVASPGAGGDAAPGGGGVRLGPVWGPAGAALLAVLVATWWTSSPAVPGITLPGPLVEYGLPVTRLAMQLCALAAVGLSLLPKLLGFDDPDRTEPVLSGARAWAVLAAFGWAVTALAAMVLSAAELSPGRAPDPGAFVEALGSGQGLVISAACALAYTFFGLLAVRFGENVPAEIRIVVAVFGLLPLPVSGHASNWYWHELSMVSMELHVVAAALWTGGLVAMAVLLARHRDLLARALPRFSRLATVALVVVGLSGLFNGLVELALSPITRLPGSLFTTHYGQLVLAKIVCVAAIALLGANIRWRLMPAVARRRPAAFAAWAALELTVMGLAYGVAVALTRAPVA</sequence>
<evidence type="ECO:0000259" key="8">
    <source>
        <dbReference type="Pfam" id="PF05425"/>
    </source>
</evidence>
<feature type="transmembrane region" description="Helical" evidence="7">
    <location>
        <begin position="176"/>
        <end position="198"/>
    </location>
</feature>
<evidence type="ECO:0000313" key="9">
    <source>
        <dbReference type="EMBL" id="MFC4534981.1"/>
    </source>
</evidence>
<feature type="transmembrane region" description="Helical" evidence="7">
    <location>
        <begin position="218"/>
        <end position="239"/>
    </location>
</feature>
<comment type="subcellular location">
    <subcellularLocation>
        <location evidence="1">Cell membrane</location>
        <topology evidence="1">Multi-pass membrane protein</topology>
    </subcellularLocation>
</comment>
<evidence type="ECO:0000256" key="5">
    <source>
        <dbReference type="ARBA" id="ARBA00023136"/>
    </source>
</evidence>
<comment type="caution">
    <text evidence="9">The sequence shown here is derived from an EMBL/GenBank/DDBJ whole genome shotgun (WGS) entry which is preliminary data.</text>
</comment>
<feature type="region of interest" description="Disordered" evidence="6">
    <location>
        <begin position="1"/>
        <end position="89"/>
    </location>
</feature>
<evidence type="ECO:0000256" key="1">
    <source>
        <dbReference type="ARBA" id="ARBA00004651"/>
    </source>
</evidence>
<feature type="transmembrane region" description="Helical" evidence="7">
    <location>
        <begin position="98"/>
        <end position="117"/>
    </location>
</feature>
<feature type="transmembrane region" description="Helical" evidence="7">
    <location>
        <begin position="355"/>
        <end position="378"/>
    </location>
</feature>
<keyword evidence="5 7" id="KW-0472">Membrane</keyword>
<feature type="transmembrane region" description="Helical" evidence="7">
    <location>
        <begin position="315"/>
        <end position="335"/>
    </location>
</feature>
<keyword evidence="3 7" id="KW-0812">Transmembrane</keyword>
<evidence type="ECO:0000256" key="2">
    <source>
        <dbReference type="ARBA" id="ARBA00022475"/>
    </source>
</evidence>
<feature type="compositionally biased region" description="Low complexity" evidence="6">
    <location>
        <begin position="28"/>
        <end position="41"/>
    </location>
</feature>
<dbReference type="InterPro" id="IPR032694">
    <property type="entry name" value="CopC/D"/>
</dbReference>
<evidence type="ECO:0000256" key="6">
    <source>
        <dbReference type="SAM" id="MobiDB-lite"/>
    </source>
</evidence>